<dbReference type="PANTHER" id="PTHR43507:SF20">
    <property type="entry name" value="NADH-UBIQUINONE OXIDOREDUCTASE CHAIN 4"/>
    <property type="match status" value="1"/>
</dbReference>
<evidence type="ECO:0000256" key="16">
    <source>
        <dbReference type="ARBA" id="ARBA00024313"/>
    </source>
</evidence>
<name>A0A3S6BVC6_CHEME</name>
<evidence type="ECO:0000256" key="8">
    <source>
        <dbReference type="ARBA" id="ARBA00022792"/>
    </source>
</evidence>
<feature type="transmembrane region" description="Helical" evidence="19">
    <location>
        <begin position="94"/>
        <end position="110"/>
    </location>
</feature>
<dbReference type="GO" id="GO:0008137">
    <property type="term" value="F:NADH dehydrogenase (ubiquinone) activity"/>
    <property type="evidence" value="ECO:0007669"/>
    <property type="project" value="UniProtKB-UniRule"/>
</dbReference>
<feature type="transmembrane region" description="Helical" evidence="19">
    <location>
        <begin position="194"/>
        <end position="216"/>
    </location>
</feature>
<dbReference type="EMBL" id="KM112320">
    <property type="protein sequence ID" value="AIW64177.1"/>
    <property type="molecule type" value="Genomic_DNA"/>
</dbReference>
<evidence type="ECO:0000256" key="17">
    <source>
        <dbReference type="ARBA" id="ARBA00024376"/>
    </source>
</evidence>
<dbReference type="Pfam" id="PF01059">
    <property type="entry name" value="Oxidored_q5_N"/>
    <property type="match status" value="1"/>
</dbReference>
<dbReference type="PRINTS" id="PR01437">
    <property type="entry name" value="NUOXDRDTASE4"/>
</dbReference>
<keyword evidence="9" id="KW-1278">Translocase</keyword>
<proteinExistence type="inferred from homology"/>
<comment type="similarity">
    <text evidence="2 19">Belongs to the complex I subunit 4 family.</text>
</comment>
<evidence type="ECO:0000256" key="9">
    <source>
        <dbReference type="ARBA" id="ARBA00022967"/>
    </source>
</evidence>
<keyword evidence="15 19" id="KW-0472">Membrane</keyword>
<keyword evidence="10 19" id="KW-0249">Electron transport</keyword>
<protein>
    <recommendedName>
        <fullName evidence="4 19">NADH-ubiquinone oxidoreductase chain 4</fullName>
        <ecNumber evidence="3 19">7.1.1.2</ecNumber>
    </recommendedName>
</protein>
<comment type="subunit">
    <text evidence="17">Core subunit of respiratory chain NADH dehydrogenase (Complex I) which is composed of 45 different subunits.</text>
</comment>
<dbReference type="InterPro" id="IPR000260">
    <property type="entry name" value="NADH4_N"/>
</dbReference>
<comment type="subcellular location">
    <subcellularLocation>
        <location evidence="1">Mitochondrion inner membrane</location>
        <topology evidence="1">Multi-pass membrane protein</topology>
    </subcellularLocation>
    <subcellularLocation>
        <location evidence="19">Mitochondrion membrane</location>
        <topology evidence="19">Multi-pass membrane protein</topology>
    </subcellularLocation>
</comment>
<evidence type="ECO:0000256" key="10">
    <source>
        <dbReference type="ARBA" id="ARBA00022982"/>
    </source>
</evidence>
<feature type="transmembrane region" description="Helical" evidence="19">
    <location>
        <begin position="223"/>
        <end position="244"/>
    </location>
</feature>
<evidence type="ECO:0000256" key="6">
    <source>
        <dbReference type="ARBA" id="ARBA00022660"/>
    </source>
</evidence>
<evidence type="ECO:0000256" key="2">
    <source>
        <dbReference type="ARBA" id="ARBA00009025"/>
    </source>
</evidence>
<evidence type="ECO:0000256" key="1">
    <source>
        <dbReference type="ARBA" id="ARBA00004448"/>
    </source>
</evidence>
<dbReference type="GO" id="GO:0042773">
    <property type="term" value="P:ATP synthesis coupled electron transport"/>
    <property type="evidence" value="ECO:0007669"/>
    <property type="project" value="InterPro"/>
</dbReference>
<dbReference type="GO" id="GO:0015990">
    <property type="term" value="P:electron transport coupled proton transport"/>
    <property type="evidence" value="ECO:0007669"/>
    <property type="project" value="TreeGrafter"/>
</dbReference>
<dbReference type="InterPro" id="IPR003918">
    <property type="entry name" value="NADH_UbQ_OxRdtase"/>
</dbReference>
<keyword evidence="5 19" id="KW-0813">Transport</keyword>
<evidence type="ECO:0000256" key="4">
    <source>
        <dbReference type="ARBA" id="ARBA00021006"/>
    </source>
</evidence>
<keyword evidence="7 19" id="KW-0812">Transmembrane</keyword>
<feature type="transmembrane region" description="Helical" evidence="19">
    <location>
        <begin position="379"/>
        <end position="409"/>
    </location>
</feature>
<evidence type="ECO:0000259" key="21">
    <source>
        <dbReference type="Pfam" id="PF01059"/>
    </source>
</evidence>
<evidence type="ECO:0000256" key="18">
    <source>
        <dbReference type="ARBA" id="ARBA00049551"/>
    </source>
</evidence>
<sequence>MLKIITPTIMLFPMIWYSNNNKIWINTTLYSLMISIMVLLLLNQTDNNSNNFSPTFFSDSLSSPLLMLTVWLLPLMIMASQHHLMKETWMRKKLYLSMLIFLQVFLIMTFTATELILFYILFEATLIPTLIIITRWGNQTERLNAGLYFLFYTLIGSLPLLVALIHTQNFLGSLNMLTITFYNQELSNSWSNSFLWMACIMAFMVKMPLYGLHLWLPKAHVEAPIAGSMVLAAVLLKLGGYGMMRITMILDPMTKLLAYPLLMLCLWGMIMTSSICLRQTDLKSLIAYSSVSHMALVTMAILIQTPWSFMGATALMIAHGLTSSMLFCLANSNYERIHSRTMLLARGLQSFLPLMATWWLLASLTNLALPPFINLIGELLVIMASFSWSNITIILTGLNMLITALYSLYMLTVTQRGKSTYHTHNLNPSFTRENTLMSMHMLPIALLTLNPKLILGPTY</sequence>
<dbReference type="PANTHER" id="PTHR43507">
    <property type="entry name" value="NADH-UBIQUINONE OXIDOREDUCTASE CHAIN 4"/>
    <property type="match status" value="1"/>
</dbReference>
<dbReference type="GO" id="GO:0048039">
    <property type="term" value="F:ubiquinone binding"/>
    <property type="evidence" value="ECO:0007669"/>
    <property type="project" value="TreeGrafter"/>
</dbReference>
<accession>A0A3S6BVC6</accession>
<keyword evidence="12 19" id="KW-0520">NAD</keyword>
<comment type="catalytic activity">
    <reaction evidence="18 19">
        <text>a ubiquinone + NADH + 5 H(+)(in) = a ubiquinol + NAD(+) + 4 H(+)(out)</text>
        <dbReference type="Rhea" id="RHEA:29091"/>
        <dbReference type="Rhea" id="RHEA-COMP:9565"/>
        <dbReference type="Rhea" id="RHEA-COMP:9566"/>
        <dbReference type="ChEBI" id="CHEBI:15378"/>
        <dbReference type="ChEBI" id="CHEBI:16389"/>
        <dbReference type="ChEBI" id="CHEBI:17976"/>
        <dbReference type="ChEBI" id="CHEBI:57540"/>
        <dbReference type="ChEBI" id="CHEBI:57945"/>
        <dbReference type="EC" id="7.1.1.2"/>
    </reaction>
</comment>
<feature type="domain" description="NADH:ubiquinone oxidoreductase chain 4 N-terminal" evidence="21">
    <location>
        <begin position="1"/>
        <end position="109"/>
    </location>
</feature>
<keyword evidence="11 19" id="KW-1133">Transmembrane helix</keyword>
<organism evidence="22">
    <name type="scientific">Cheirogaleus medius</name>
    <name type="common">Fat-tailed dwarf lemur</name>
    <dbReference type="NCBI Taxonomy" id="9460"/>
    <lineage>
        <taxon>Eukaryota</taxon>
        <taxon>Metazoa</taxon>
        <taxon>Chordata</taxon>
        <taxon>Craniata</taxon>
        <taxon>Vertebrata</taxon>
        <taxon>Euteleostomi</taxon>
        <taxon>Mammalia</taxon>
        <taxon>Eutheria</taxon>
        <taxon>Euarchontoglires</taxon>
        <taxon>Primates</taxon>
        <taxon>Strepsirrhini</taxon>
        <taxon>Lemuriformes</taxon>
        <taxon>Cheirogaleidae</taxon>
        <taxon>Cheirogaleus</taxon>
    </lineage>
</organism>
<evidence type="ECO:0000259" key="20">
    <source>
        <dbReference type="Pfam" id="PF00361"/>
    </source>
</evidence>
<dbReference type="NCBIfam" id="TIGR01972">
    <property type="entry name" value="NDH_I_M"/>
    <property type="match status" value="1"/>
</dbReference>
<evidence type="ECO:0000256" key="15">
    <source>
        <dbReference type="ARBA" id="ARBA00023136"/>
    </source>
</evidence>
<feature type="domain" description="NADH:quinone oxidoreductase/Mrp antiporter transmembrane" evidence="20">
    <location>
        <begin position="112"/>
        <end position="399"/>
    </location>
</feature>
<feature type="transmembrane region" description="Helical" evidence="19">
    <location>
        <begin position="351"/>
        <end position="373"/>
    </location>
</feature>
<dbReference type="EC" id="7.1.1.2" evidence="3 19"/>
<reference evidence="22" key="1">
    <citation type="book" date="2016" name="THE DWARF AND MOUSE LEMURS OF MADAGASCAR" publisher="Cambridge University Press">
        <title>Mitogenomics of the family Cheirogaleidae and relationships to taxonomy and biogeography in Madagascar.</title>
        <editorList>
            <person name="Lehman"/>
            <person name="S.M. and Radespiel"/>
            <person name="U. and Zimmermann"/>
            <person name="E."/>
        </editorList>
        <authorList>
            <person name="Louis E.E. Jr."/>
            <person name="Lei R."/>
        </authorList>
    </citation>
    <scope>NUCLEOTIDE SEQUENCE</scope>
    <source>
        <strain evidence="22">BEMA7.19</strain>
    </source>
</reference>
<gene>
    <name evidence="22" type="primary">ND4</name>
</gene>
<dbReference type="InterPro" id="IPR010227">
    <property type="entry name" value="NADH_Q_OxRdtase_chainM/4"/>
</dbReference>
<evidence type="ECO:0000256" key="7">
    <source>
        <dbReference type="ARBA" id="ARBA00022692"/>
    </source>
</evidence>
<geneLocation type="mitochondrion" evidence="22"/>
<feature type="transmembrane region" description="Helical" evidence="19">
    <location>
        <begin position="256"/>
        <end position="277"/>
    </location>
</feature>
<feature type="transmembrane region" description="Helical" evidence="19">
    <location>
        <begin position="284"/>
        <end position="303"/>
    </location>
</feature>
<evidence type="ECO:0000256" key="19">
    <source>
        <dbReference type="RuleBase" id="RU003297"/>
    </source>
</evidence>
<evidence type="ECO:0000256" key="11">
    <source>
        <dbReference type="ARBA" id="ARBA00022989"/>
    </source>
</evidence>
<evidence type="ECO:0000256" key="3">
    <source>
        <dbReference type="ARBA" id="ARBA00012944"/>
    </source>
</evidence>
<evidence type="ECO:0000313" key="22">
    <source>
        <dbReference type="EMBL" id="AIW64177.1"/>
    </source>
</evidence>
<feature type="transmembrane region" description="Helical" evidence="19">
    <location>
        <begin position="145"/>
        <end position="166"/>
    </location>
</feature>
<dbReference type="Pfam" id="PF00361">
    <property type="entry name" value="Proton_antipo_M"/>
    <property type="match status" value="1"/>
</dbReference>
<feature type="transmembrane region" description="Helical" evidence="19">
    <location>
        <begin position="116"/>
        <end position="133"/>
    </location>
</feature>
<evidence type="ECO:0000256" key="13">
    <source>
        <dbReference type="ARBA" id="ARBA00023075"/>
    </source>
</evidence>
<evidence type="ECO:0000256" key="12">
    <source>
        <dbReference type="ARBA" id="ARBA00023027"/>
    </source>
</evidence>
<feature type="transmembrane region" description="Helical" evidence="19">
    <location>
        <begin position="62"/>
        <end position="82"/>
    </location>
</feature>
<evidence type="ECO:0000256" key="5">
    <source>
        <dbReference type="ARBA" id="ARBA00022448"/>
    </source>
</evidence>
<dbReference type="GO" id="GO:0005743">
    <property type="term" value="C:mitochondrial inner membrane"/>
    <property type="evidence" value="ECO:0007669"/>
    <property type="project" value="UniProtKB-SubCell"/>
</dbReference>
<keyword evidence="6 19" id="KW-0679">Respiratory chain</keyword>
<keyword evidence="14 19" id="KW-0496">Mitochondrion</keyword>
<keyword evidence="8" id="KW-0999">Mitochondrion inner membrane</keyword>
<evidence type="ECO:0000256" key="14">
    <source>
        <dbReference type="ARBA" id="ARBA00023128"/>
    </source>
</evidence>
<comment type="function">
    <text evidence="16 19">Core subunit of the mitochondrial membrane respiratory chain NADH dehydrogenase (Complex I) which catalyzes electron transfer from NADH through the respiratory chain, using ubiquinone as an electron acceptor. Essential for the catalytic activity and assembly of complex I.</text>
</comment>
<dbReference type="GO" id="GO:0003954">
    <property type="term" value="F:NADH dehydrogenase activity"/>
    <property type="evidence" value="ECO:0007669"/>
    <property type="project" value="TreeGrafter"/>
</dbReference>
<keyword evidence="13 19" id="KW-0830">Ubiquinone</keyword>
<dbReference type="AlphaFoldDB" id="A0A3S6BVC6"/>
<feature type="transmembrane region" description="Helical" evidence="19">
    <location>
        <begin position="309"/>
        <end position="330"/>
    </location>
</feature>
<feature type="transmembrane region" description="Helical" evidence="19">
    <location>
        <begin position="23"/>
        <end position="42"/>
    </location>
</feature>
<dbReference type="InterPro" id="IPR001750">
    <property type="entry name" value="ND/Mrp_TM"/>
</dbReference>